<reference evidence="1 2" key="1">
    <citation type="submission" date="2014-09" db="EMBL/GenBank/DDBJ databases">
        <authorList>
            <person name="McGinnis J.M."/>
            <person name="Wolfgang W.J."/>
        </authorList>
    </citation>
    <scope>NUCLEOTIDE SEQUENCE [LARGE SCALE GENOMIC DNA]</scope>
    <source>
        <strain evidence="1 2">HAMBI 3106</strain>
    </source>
</reference>
<name>A0A099EW49_9RHOB</name>
<accession>A0A099EW49</accession>
<sequence length="358" mass="38052">MGFMDLFRRKAEPNENRAAAQGYTADLIAARHEWLSGRSDVAELTATVQSCVSLWESGFTLADVKGTDLLDRRALAMLARALALRGEAVFLIRDRLVACTDWDMRTRNGEPTAYRVSVGEIGGGRSETALAAEVLHVRIGASMVTPWAGTAPLHRASLSAGLLQEVETALREVWRNAPIGSQIIPLPDSSAEDMAGLRASFRGARGQALIVEGVAQAVAAGMHPGLEKRVENLTPDLQRAMTAETLEAARGAICAAYGILPAWLNPATTGPAIRECQRQLATWTLQPLAELVAEEATVKLGTRVSIDVHRALQSFDAGGSARALAGIMQALATAKEAGLPHSTVAAAFKALDWSEAKG</sequence>
<comment type="caution">
    <text evidence="1">The sequence shown here is derived from an EMBL/GenBank/DDBJ whole genome shotgun (WGS) entry which is preliminary data.</text>
</comment>
<dbReference type="Pfam" id="PF04860">
    <property type="entry name" value="Phage_portal"/>
    <property type="match status" value="1"/>
</dbReference>
<dbReference type="EMBL" id="JRKS01000068">
    <property type="protein sequence ID" value="KGJ02444.1"/>
    <property type="molecule type" value="Genomic_DNA"/>
</dbReference>
<dbReference type="InterPro" id="IPR006944">
    <property type="entry name" value="Phage/GTA_portal"/>
</dbReference>
<reference evidence="1 2" key="2">
    <citation type="submission" date="2014-10" db="EMBL/GenBank/DDBJ databases">
        <title>Paracoccus sanguinis sp. nov., isolated from clinical specimens of New York State patients.</title>
        <authorList>
            <person name="Mingle L.A."/>
            <person name="Cole J.A."/>
            <person name="Lapierre P."/>
            <person name="Musser K.A."/>
        </authorList>
    </citation>
    <scope>NUCLEOTIDE SEQUENCE [LARGE SCALE GENOMIC DNA]</scope>
    <source>
        <strain evidence="1 2">HAMBI 3106</strain>
    </source>
</reference>
<dbReference type="AlphaFoldDB" id="A0A099EW49"/>
<protein>
    <recommendedName>
        <fullName evidence="3">Phage portal protein</fullName>
    </recommendedName>
</protein>
<dbReference type="Proteomes" id="UP000029917">
    <property type="component" value="Unassembled WGS sequence"/>
</dbReference>
<dbReference type="OrthoDB" id="7605001at2"/>
<organism evidence="1 2">
    <name type="scientific">Paracoccus sphaerophysae</name>
    <dbReference type="NCBI Taxonomy" id="690417"/>
    <lineage>
        <taxon>Bacteria</taxon>
        <taxon>Pseudomonadati</taxon>
        <taxon>Pseudomonadota</taxon>
        <taxon>Alphaproteobacteria</taxon>
        <taxon>Rhodobacterales</taxon>
        <taxon>Paracoccaceae</taxon>
        <taxon>Paracoccus</taxon>
    </lineage>
</organism>
<evidence type="ECO:0000313" key="1">
    <source>
        <dbReference type="EMBL" id="KGJ02444.1"/>
    </source>
</evidence>
<gene>
    <name evidence="1" type="ORF">IC63_14690</name>
</gene>
<proteinExistence type="predicted"/>
<dbReference type="STRING" id="690417.IC63_14690"/>
<keyword evidence="2" id="KW-1185">Reference proteome</keyword>
<evidence type="ECO:0008006" key="3">
    <source>
        <dbReference type="Google" id="ProtNLM"/>
    </source>
</evidence>
<evidence type="ECO:0000313" key="2">
    <source>
        <dbReference type="Proteomes" id="UP000029917"/>
    </source>
</evidence>